<reference evidence="1" key="1">
    <citation type="submission" date="2020-11" db="EMBL/GenBank/DDBJ databases">
        <authorList>
            <consortium name="DOE Joint Genome Institute"/>
            <person name="Ahrendt S."/>
            <person name="Riley R."/>
            <person name="Andreopoulos W."/>
            <person name="Labutti K."/>
            <person name="Pangilinan J."/>
            <person name="Ruiz-Duenas F.J."/>
            <person name="Barrasa J.M."/>
            <person name="Sanchez-Garcia M."/>
            <person name="Camarero S."/>
            <person name="Miyauchi S."/>
            <person name="Serrano A."/>
            <person name="Linde D."/>
            <person name="Babiker R."/>
            <person name="Drula E."/>
            <person name="Ayuso-Fernandez I."/>
            <person name="Pacheco R."/>
            <person name="Padilla G."/>
            <person name="Ferreira P."/>
            <person name="Barriuso J."/>
            <person name="Kellner H."/>
            <person name="Castanera R."/>
            <person name="Alfaro M."/>
            <person name="Ramirez L."/>
            <person name="Pisabarro A.G."/>
            <person name="Kuo A."/>
            <person name="Tritt A."/>
            <person name="Lipzen A."/>
            <person name="He G."/>
            <person name="Yan M."/>
            <person name="Ng V."/>
            <person name="Cullen D."/>
            <person name="Martin F."/>
            <person name="Rosso M.-N."/>
            <person name="Henrissat B."/>
            <person name="Hibbett D."/>
            <person name="Martinez A.T."/>
            <person name="Grigoriev I.V."/>
        </authorList>
    </citation>
    <scope>NUCLEOTIDE SEQUENCE</scope>
    <source>
        <strain evidence="1">CBS 506.95</strain>
    </source>
</reference>
<evidence type="ECO:0000313" key="1">
    <source>
        <dbReference type="EMBL" id="KAF9530677.1"/>
    </source>
</evidence>
<keyword evidence="2" id="KW-1185">Reference proteome</keyword>
<evidence type="ECO:0008006" key="3">
    <source>
        <dbReference type="Google" id="ProtNLM"/>
    </source>
</evidence>
<dbReference type="OrthoDB" id="3249706at2759"/>
<proteinExistence type="predicted"/>
<dbReference type="AlphaFoldDB" id="A0A9P6EKE5"/>
<dbReference type="EMBL" id="MU157838">
    <property type="protein sequence ID" value="KAF9530677.1"/>
    <property type="molecule type" value="Genomic_DNA"/>
</dbReference>
<organism evidence="1 2">
    <name type="scientific">Crepidotus variabilis</name>
    <dbReference type="NCBI Taxonomy" id="179855"/>
    <lineage>
        <taxon>Eukaryota</taxon>
        <taxon>Fungi</taxon>
        <taxon>Dikarya</taxon>
        <taxon>Basidiomycota</taxon>
        <taxon>Agaricomycotina</taxon>
        <taxon>Agaricomycetes</taxon>
        <taxon>Agaricomycetidae</taxon>
        <taxon>Agaricales</taxon>
        <taxon>Agaricineae</taxon>
        <taxon>Crepidotaceae</taxon>
        <taxon>Crepidotus</taxon>
    </lineage>
</organism>
<gene>
    <name evidence="1" type="ORF">CPB83DRAFT_881934</name>
</gene>
<accession>A0A9P6EKE5</accession>
<comment type="caution">
    <text evidence="1">The sequence shown here is derived from an EMBL/GenBank/DDBJ whole genome shotgun (WGS) entry which is preliminary data.</text>
</comment>
<name>A0A9P6EKE5_9AGAR</name>
<dbReference type="Proteomes" id="UP000807306">
    <property type="component" value="Unassembled WGS sequence"/>
</dbReference>
<evidence type="ECO:0000313" key="2">
    <source>
        <dbReference type="Proteomes" id="UP000807306"/>
    </source>
</evidence>
<sequence>MICDACGRSSFGETVQVTWTDCIPPLAECATLNDLQAEMVFIENMARRLAERRLQIHNRINSLTPIAQLPQEILTEVFRVALQRPDGVSNYSAKKPVTPLFLGSICKEWRQIAWSTPLLWNHVAIHVTNRTCAIQLQLLRDWLRRAKSSPLHIQIASENDGKTVHCSLPAILETLLERSAYWFSLDALLPQECHHILEKRHFPILKTVLARPPKGTISAFNTPPNMFLSTPNLRDVDLWGHNFSSMFLPWDQLHKFRTQLVTLSECLEVFRRSTNLKECRLESIYLPHLLSSKPAELVYSELELLNLSLIKGASTSLFNHLTLPNLQALDVEFLGLPTGPSRPFYLSGIGSLVARSGCSLQRLHIRTEEFHENDLLECLRCIPSLVHLGLSMRNEATDAHMGLTEDVIDALRLHQSKSKSISSILLPRLQSFLYRGPMMGGVGLLVQMVAERWRMHCYSRLASGCDAYRLPSRLKKADIETVSSLPNEVAEEIKQLLSEGMDLNISLLREL</sequence>
<protein>
    <recommendedName>
        <fullName evidence="3">F-box domain-containing protein</fullName>
    </recommendedName>
</protein>